<evidence type="ECO:0000313" key="1">
    <source>
        <dbReference type="Proteomes" id="UP000095287"/>
    </source>
</evidence>
<accession>A0A1I7ZPQ1</accession>
<reference evidence="2" key="1">
    <citation type="submission" date="2016-11" db="UniProtKB">
        <authorList>
            <consortium name="WormBaseParasite"/>
        </authorList>
    </citation>
    <scope>IDENTIFICATION</scope>
</reference>
<dbReference type="AlphaFoldDB" id="A0A1I7ZPQ1"/>
<sequence length="125" mass="13780">MDLDSSLNEIERPDTNSRMRIELALICACGVRVFLDANSIAKARKKRLTYAYSLGTRLSQAVWPRAVTGPVFITPQSSFSPGFKSNPCGQVINNQAESPIVRRRANESAGKTPFFHPTVSWTAHG</sequence>
<proteinExistence type="predicted"/>
<evidence type="ECO:0000313" key="2">
    <source>
        <dbReference type="WBParaSite" id="L893_g28693.t1"/>
    </source>
</evidence>
<dbReference type="WBParaSite" id="L893_g28693.t1">
    <property type="protein sequence ID" value="L893_g28693.t1"/>
    <property type="gene ID" value="L893_g28693"/>
</dbReference>
<keyword evidence="1" id="KW-1185">Reference proteome</keyword>
<name>A0A1I7ZPQ1_9BILA</name>
<dbReference type="Proteomes" id="UP000095287">
    <property type="component" value="Unplaced"/>
</dbReference>
<protein>
    <submittedName>
        <fullName evidence="2">Uncharacterized protein</fullName>
    </submittedName>
</protein>
<organism evidence="1 2">
    <name type="scientific">Steinernema glaseri</name>
    <dbReference type="NCBI Taxonomy" id="37863"/>
    <lineage>
        <taxon>Eukaryota</taxon>
        <taxon>Metazoa</taxon>
        <taxon>Ecdysozoa</taxon>
        <taxon>Nematoda</taxon>
        <taxon>Chromadorea</taxon>
        <taxon>Rhabditida</taxon>
        <taxon>Tylenchina</taxon>
        <taxon>Panagrolaimomorpha</taxon>
        <taxon>Strongyloidoidea</taxon>
        <taxon>Steinernematidae</taxon>
        <taxon>Steinernema</taxon>
    </lineage>
</organism>